<evidence type="ECO:0008006" key="3">
    <source>
        <dbReference type="Google" id="ProtNLM"/>
    </source>
</evidence>
<dbReference type="PANTHER" id="PTHR34822">
    <property type="entry name" value="GRPB DOMAIN PROTEIN (AFU_ORTHOLOGUE AFUA_1G01530)"/>
    <property type="match status" value="1"/>
</dbReference>
<name>A0A1G2S6X5_9BACT</name>
<dbReference type="Gene3D" id="3.30.460.10">
    <property type="entry name" value="Beta Polymerase, domain 2"/>
    <property type="match status" value="1"/>
</dbReference>
<dbReference type="EMBL" id="MHUS01000017">
    <property type="protein sequence ID" value="OHA80806.1"/>
    <property type="molecule type" value="Genomic_DNA"/>
</dbReference>
<comment type="caution">
    <text evidence="1">The sequence shown here is derived from an EMBL/GenBank/DDBJ whole genome shotgun (WGS) entry which is preliminary data.</text>
</comment>
<sequence length="188" mass="21871">MTQPNIHSRPNRSYKLVPYDPVWKKRFEELATELSPIFGENFIKIEHIGSTSVPGMIAKPQIDAILVVKDLDHVKDLYTTMSNYGFKSFGNFIQKAEPEEYFAKDNELGERLFSVHVMQEGNPEIEDTINFRDYLVANSEARDAYINYKQKLMQEFGDQDYNSYGKGKVNFLEELKSKARAWQEKNLN</sequence>
<evidence type="ECO:0000313" key="2">
    <source>
        <dbReference type="Proteomes" id="UP000176997"/>
    </source>
</evidence>
<dbReference type="Pfam" id="PF04229">
    <property type="entry name" value="GrpB"/>
    <property type="match status" value="1"/>
</dbReference>
<dbReference type="SUPFAM" id="SSF81301">
    <property type="entry name" value="Nucleotidyltransferase"/>
    <property type="match status" value="1"/>
</dbReference>
<gene>
    <name evidence="1" type="ORF">A2675_01660</name>
</gene>
<dbReference type="PANTHER" id="PTHR34822:SF1">
    <property type="entry name" value="GRPB FAMILY PROTEIN"/>
    <property type="match status" value="1"/>
</dbReference>
<evidence type="ECO:0000313" key="1">
    <source>
        <dbReference type="EMBL" id="OHA80806.1"/>
    </source>
</evidence>
<dbReference type="AlphaFoldDB" id="A0A1G2S6X5"/>
<accession>A0A1G2S6X5</accession>
<proteinExistence type="predicted"/>
<dbReference type="InterPro" id="IPR007344">
    <property type="entry name" value="GrpB/CoaE"/>
</dbReference>
<dbReference type="InterPro" id="IPR043519">
    <property type="entry name" value="NT_sf"/>
</dbReference>
<protein>
    <recommendedName>
        <fullName evidence="3">GrpB family protein</fullName>
    </recommendedName>
</protein>
<organism evidence="1 2">
    <name type="scientific">Candidatus Yonathbacteria bacterium RIFCSPHIGHO2_01_FULL_51_10</name>
    <dbReference type="NCBI Taxonomy" id="1802723"/>
    <lineage>
        <taxon>Bacteria</taxon>
        <taxon>Candidatus Yonathiibacteriota</taxon>
    </lineage>
</organism>
<reference evidence="1 2" key="1">
    <citation type="journal article" date="2016" name="Nat. Commun.">
        <title>Thousands of microbial genomes shed light on interconnected biogeochemical processes in an aquifer system.</title>
        <authorList>
            <person name="Anantharaman K."/>
            <person name="Brown C.T."/>
            <person name="Hug L.A."/>
            <person name="Sharon I."/>
            <person name="Castelle C.J."/>
            <person name="Probst A.J."/>
            <person name="Thomas B.C."/>
            <person name="Singh A."/>
            <person name="Wilkins M.J."/>
            <person name="Karaoz U."/>
            <person name="Brodie E.L."/>
            <person name="Williams K.H."/>
            <person name="Hubbard S.S."/>
            <person name="Banfield J.F."/>
        </authorList>
    </citation>
    <scope>NUCLEOTIDE SEQUENCE [LARGE SCALE GENOMIC DNA]</scope>
</reference>
<dbReference type="Proteomes" id="UP000176997">
    <property type="component" value="Unassembled WGS sequence"/>
</dbReference>